<dbReference type="AlphaFoldDB" id="A0A934UMQ1"/>
<accession>A0A934UMQ1</accession>
<proteinExistence type="predicted"/>
<dbReference type="Proteomes" id="UP000613193">
    <property type="component" value="Unassembled WGS sequence"/>
</dbReference>
<sequence length="87" mass="10096">MAAYRRATDLGKYSFCFTAPACSWFLISADRLLSAARPVAIARGETSRSRQEKYHKMIRVLFFMTYKFSVKFRLMPHQKNDAAHEIS</sequence>
<dbReference type="RefSeq" id="WP_200066169.1">
    <property type="nucleotide sequence ID" value="NZ_JAEHFW010000002.1"/>
</dbReference>
<evidence type="ECO:0000313" key="1">
    <source>
        <dbReference type="EMBL" id="MBK0379614.1"/>
    </source>
</evidence>
<protein>
    <submittedName>
        <fullName evidence="1">Uncharacterized protein</fullName>
    </submittedName>
</protein>
<gene>
    <name evidence="1" type="ORF">I5M19_09865</name>
</gene>
<organism evidence="1 2">
    <name type="scientific">Mucilaginibacter segetis</name>
    <dbReference type="NCBI Taxonomy" id="2793071"/>
    <lineage>
        <taxon>Bacteria</taxon>
        <taxon>Pseudomonadati</taxon>
        <taxon>Bacteroidota</taxon>
        <taxon>Sphingobacteriia</taxon>
        <taxon>Sphingobacteriales</taxon>
        <taxon>Sphingobacteriaceae</taxon>
        <taxon>Mucilaginibacter</taxon>
    </lineage>
</organism>
<reference evidence="1" key="1">
    <citation type="submission" date="2020-12" db="EMBL/GenBank/DDBJ databases">
        <title>Bacterial novel species Mucilaginibacter sp. SD-g isolated from soil.</title>
        <authorList>
            <person name="Jung H.-Y."/>
        </authorList>
    </citation>
    <scope>NUCLEOTIDE SEQUENCE</scope>
    <source>
        <strain evidence="1">SD-g</strain>
    </source>
</reference>
<dbReference type="EMBL" id="JAEHFW010000002">
    <property type="protein sequence ID" value="MBK0379614.1"/>
    <property type="molecule type" value="Genomic_DNA"/>
</dbReference>
<comment type="caution">
    <text evidence="1">The sequence shown here is derived from an EMBL/GenBank/DDBJ whole genome shotgun (WGS) entry which is preliminary data.</text>
</comment>
<keyword evidence="2" id="KW-1185">Reference proteome</keyword>
<name>A0A934UMQ1_9SPHI</name>
<evidence type="ECO:0000313" key="2">
    <source>
        <dbReference type="Proteomes" id="UP000613193"/>
    </source>
</evidence>